<feature type="region of interest" description="Disordered" evidence="10">
    <location>
        <begin position="300"/>
        <end position="361"/>
    </location>
</feature>
<dbReference type="RefSeq" id="WP_190895802.1">
    <property type="nucleotide sequence ID" value="NZ_JACJTE010000027.1"/>
</dbReference>
<comment type="catalytic activity">
    <reaction evidence="8">
        <text>L-seryl-[protein] + ATP = O-phospho-L-seryl-[protein] + ADP + H(+)</text>
        <dbReference type="Rhea" id="RHEA:17989"/>
        <dbReference type="Rhea" id="RHEA-COMP:9863"/>
        <dbReference type="Rhea" id="RHEA-COMP:11604"/>
        <dbReference type="ChEBI" id="CHEBI:15378"/>
        <dbReference type="ChEBI" id="CHEBI:29999"/>
        <dbReference type="ChEBI" id="CHEBI:30616"/>
        <dbReference type="ChEBI" id="CHEBI:83421"/>
        <dbReference type="ChEBI" id="CHEBI:456216"/>
        <dbReference type="EC" id="2.7.11.1"/>
    </reaction>
</comment>
<evidence type="ECO:0000256" key="9">
    <source>
        <dbReference type="PROSITE-ProRule" id="PRU10141"/>
    </source>
</evidence>
<sequence>MSYCLNPHCPKPENPDHVKFCQACGSKLLLKERYRAIKPIGQGGFGKTFLAVDEDKPSKPRCVIKQFYPQSQGTNTLAKAVELFNQEAVQLDELGKHPQIPELLAYFTQEDRQYLVQEFIDGKNLAQELAHRGAFNEIQIQQLLNDLLSVLQFCHARHVIHRDIKPENIILRESDRKLVLVDFGAAKSATGAALNQTGTSIGSPEYVAPEQMRGRAVFASDIYSLGATCVNLLTVRSPFDSYDTNNDTWIWQQYLQTPISNQLSRILNKMLESIPIRRYQTVDEVLNDLNHQSQVAATPAIAPKPIPQSPLKSPAAFVSKSPSQLEKELEEMKTQFLGSSKPQPNKIQPPNPTSQPSSTNKIDEELEQLKAKYLGNNNP</sequence>
<evidence type="ECO:0000256" key="1">
    <source>
        <dbReference type="ARBA" id="ARBA00012513"/>
    </source>
</evidence>
<dbReference type="PROSITE" id="PS00107">
    <property type="entry name" value="PROTEIN_KINASE_ATP"/>
    <property type="match status" value="1"/>
</dbReference>
<evidence type="ECO:0000256" key="8">
    <source>
        <dbReference type="ARBA" id="ARBA00048679"/>
    </source>
</evidence>
<dbReference type="PANTHER" id="PTHR24363">
    <property type="entry name" value="SERINE/THREONINE PROTEIN KINASE"/>
    <property type="match status" value="1"/>
</dbReference>
<evidence type="ECO:0000256" key="5">
    <source>
        <dbReference type="ARBA" id="ARBA00022777"/>
    </source>
</evidence>
<reference evidence="12 13" key="1">
    <citation type="journal article" date="2020" name="ISME J.">
        <title>Comparative genomics reveals insights into cyanobacterial evolution and habitat adaptation.</title>
        <authorList>
            <person name="Chen M.Y."/>
            <person name="Teng W.K."/>
            <person name="Zhao L."/>
            <person name="Hu C.X."/>
            <person name="Zhou Y.K."/>
            <person name="Han B.P."/>
            <person name="Song L.R."/>
            <person name="Shu W.S."/>
        </authorList>
    </citation>
    <scope>NUCLEOTIDE SEQUENCE [LARGE SCALE GENOMIC DNA]</scope>
    <source>
        <strain evidence="12 13">FACHB-391</strain>
    </source>
</reference>
<dbReference type="PROSITE" id="PS00108">
    <property type="entry name" value="PROTEIN_KINASE_ST"/>
    <property type="match status" value="1"/>
</dbReference>
<dbReference type="GO" id="GO:0004674">
    <property type="term" value="F:protein serine/threonine kinase activity"/>
    <property type="evidence" value="ECO:0007669"/>
    <property type="project" value="UniProtKB-KW"/>
</dbReference>
<proteinExistence type="predicted"/>
<dbReference type="InterPro" id="IPR008271">
    <property type="entry name" value="Ser/Thr_kinase_AS"/>
</dbReference>
<dbReference type="Pfam" id="PF00069">
    <property type="entry name" value="Pkinase"/>
    <property type="match status" value="1"/>
</dbReference>
<dbReference type="EC" id="2.7.11.1" evidence="1"/>
<gene>
    <name evidence="12" type="ORF">H6G95_21805</name>
</gene>
<dbReference type="PROSITE" id="PS50011">
    <property type="entry name" value="PROTEIN_KINASE_DOM"/>
    <property type="match status" value="1"/>
</dbReference>
<dbReference type="SMART" id="SM00220">
    <property type="entry name" value="S_TKc"/>
    <property type="match status" value="1"/>
</dbReference>
<dbReference type="PANTHER" id="PTHR24363:SF0">
    <property type="entry name" value="SERINE_THREONINE KINASE LIKE DOMAIN CONTAINING 1"/>
    <property type="match status" value="1"/>
</dbReference>
<accession>A0ABR8EZ56</accession>
<dbReference type="SUPFAM" id="SSF56112">
    <property type="entry name" value="Protein kinase-like (PK-like)"/>
    <property type="match status" value="1"/>
</dbReference>
<dbReference type="EMBL" id="JACJTE010000027">
    <property type="protein sequence ID" value="MBD2563203.1"/>
    <property type="molecule type" value="Genomic_DNA"/>
</dbReference>
<comment type="catalytic activity">
    <reaction evidence="7">
        <text>L-threonyl-[protein] + ATP = O-phospho-L-threonyl-[protein] + ADP + H(+)</text>
        <dbReference type="Rhea" id="RHEA:46608"/>
        <dbReference type="Rhea" id="RHEA-COMP:11060"/>
        <dbReference type="Rhea" id="RHEA-COMP:11605"/>
        <dbReference type="ChEBI" id="CHEBI:15378"/>
        <dbReference type="ChEBI" id="CHEBI:30013"/>
        <dbReference type="ChEBI" id="CHEBI:30616"/>
        <dbReference type="ChEBI" id="CHEBI:61977"/>
        <dbReference type="ChEBI" id="CHEBI:456216"/>
        <dbReference type="EC" id="2.7.11.1"/>
    </reaction>
</comment>
<dbReference type="CDD" id="cd14014">
    <property type="entry name" value="STKc_PknB_like"/>
    <property type="match status" value="1"/>
</dbReference>
<feature type="domain" description="Protein kinase" evidence="11">
    <location>
        <begin position="34"/>
        <end position="294"/>
    </location>
</feature>
<feature type="binding site" evidence="9">
    <location>
        <position position="65"/>
    </location>
    <ligand>
        <name>ATP</name>
        <dbReference type="ChEBI" id="CHEBI:30616"/>
    </ligand>
</feature>
<evidence type="ECO:0000256" key="7">
    <source>
        <dbReference type="ARBA" id="ARBA00047899"/>
    </source>
</evidence>
<keyword evidence="2 12" id="KW-0723">Serine/threonine-protein kinase</keyword>
<dbReference type="Gene3D" id="1.10.510.10">
    <property type="entry name" value="Transferase(Phosphotransferase) domain 1"/>
    <property type="match status" value="1"/>
</dbReference>
<keyword evidence="5 12" id="KW-0418">Kinase</keyword>
<evidence type="ECO:0000256" key="2">
    <source>
        <dbReference type="ARBA" id="ARBA00022527"/>
    </source>
</evidence>
<evidence type="ECO:0000256" key="6">
    <source>
        <dbReference type="ARBA" id="ARBA00022840"/>
    </source>
</evidence>
<dbReference type="InterPro" id="IPR000719">
    <property type="entry name" value="Prot_kinase_dom"/>
</dbReference>
<keyword evidence="3" id="KW-0808">Transferase</keyword>
<organism evidence="12 13">
    <name type="scientific">Nostoc linckia FACHB-391</name>
    <dbReference type="NCBI Taxonomy" id="2692906"/>
    <lineage>
        <taxon>Bacteria</taxon>
        <taxon>Bacillati</taxon>
        <taxon>Cyanobacteriota</taxon>
        <taxon>Cyanophyceae</taxon>
        <taxon>Nostocales</taxon>
        <taxon>Nostocaceae</taxon>
        <taxon>Nostoc</taxon>
    </lineage>
</organism>
<keyword evidence="13" id="KW-1185">Reference proteome</keyword>
<evidence type="ECO:0000256" key="10">
    <source>
        <dbReference type="SAM" id="MobiDB-lite"/>
    </source>
</evidence>
<evidence type="ECO:0000256" key="4">
    <source>
        <dbReference type="ARBA" id="ARBA00022741"/>
    </source>
</evidence>
<keyword evidence="4 9" id="KW-0547">Nucleotide-binding</keyword>
<evidence type="ECO:0000259" key="11">
    <source>
        <dbReference type="PROSITE" id="PS50011"/>
    </source>
</evidence>
<comment type="caution">
    <text evidence="12">The sequence shown here is derived from an EMBL/GenBank/DDBJ whole genome shotgun (WGS) entry which is preliminary data.</text>
</comment>
<dbReference type="NCBIfam" id="NF045510">
    <property type="entry name" value="4Cys_prefix_kin"/>
    <property type="match status" value="1"/>
</dbReference>
<name>A0ABR8EZ56_NOSLI</name>
<evidence type="ECO:0000256" key="3">
    <source>
        <dbReference type="ARBA" id="ARBA00022679"/>
    </source>
</evidence>
<evidence type="ECO:0000313" key="13">
    <source>
        <dbReference type="Proteomes" id="UP000604661"/>
    </source>
</evidence>
<keyword evidence="6 9" id="KW-0067">ATP-binding</keyword>
<protein>
    <recommendedName>
        <fullName evidence="1">non-specific serine/threonine protein kinase</fullName>
        <ecNumber evidence="1">2.7.11.1</ecNumber>
    </recommendedName>
</protein>
<evidence type="ECO:0000313" key="12">
    <source>
        <dbReference type="EMBL" id="MBD2563203.1"/>
    </source>
</evidence>
<dbReference type="InterPro" id="IPR011009">
    <property type="entry name" value="Kinase-like_dom_sf"/>
</dbReference>
<dbReference type="InterPro" id="IPR017441">
    <property type="entry name" value="Protein_kinase_ATP_BS"/>
</dbReference>
<dbReference type="Proteomes" id="UP000604661">
    <property type="component" value="Unassembled WGS sequence"/>
</dbReference>